<gene>
    <name evidence="5" type="ORF">O2N63_10420</name>
</gene>
<dbReference type="InterPro" id="IPR036010">
    <property type="entry name" value="2Fe-2S_ferredoxin-like_sf"/>
</dbReference>
<protein>
    <submittedName>
        <fullName evidence="5">ASKHA domain-containing protein</fullName>
    </submittedName>
</protein>
<dbReference type="PANTHER" id="PTHR42895:SF2">
    <property type="entry name" value="IRON-SULFUR CLUSTER PROTEIN"/>
    <property type="match status" value="1"/>
</dbReference>
<accession>A0ABT4W1W1</accession>
<dbReference type="EMBL" id="JAQIIO010000004">
    <property type="protein sequence ID" value="MDA5094499.1"/>
    <property type="molecule type" value="Genomic_DNA"/>
</dbReference>
<evidence type="ECO:0000313" key="6">
    <source>
        <dbReference type="Proteomes" id="UP001528040"/>
    </source>
</evidence>
<sequence>MSHENTPENGKDPLVIFTPSGRRGHFPVGTPVLTAARQLGVDLDSVCGGRGVCSKCQITPSYGEFPKHGVTVAEDALSDWNKVEQRYDDIRGLTKGRRLGCQAKVQGNIVIDVPPESQVHKQVVRKRAEVRDITLNPTLHLSYVEVEEPDMHKPSGDLERLIAALKLATGHDALEIDTHLLRPLQPLLRKGEWKVTAAIHTAHSGGTPRIVALWPGYFEGPIFGLAVDLGSTTIAGHLCNLSTGEVVASSGLMNPQIRFGEDLMSRVSYAMMNAGGDLEMTEAVRAGLNDLVDDIAKDAEIDKSQILDAVFVMNPVMHHLFLGIDPFELGQAPFALATSDALELAASDLGLDIAPGTRAYILPCIAGHVGADAAGVALSEAPNKSDDLALIVDVGTNAEILLGDKNGVLACSSPTGPAFEGAQISSGQRAAPGAIERVEIDPITKEPRFRVIGSELWSDDEGFDATIATTGITGICGSGIIEVIAEMRMAGLVDASGLIGSSEQTGTDRCFADGRTNSYRLWDGNEDQKAITVTNGDIRAIQMAKAALYSGARLLMDKRGVEDVDRVVLAGAFGAHISSKHAMVLGMIPDAPLDKVTSAGNAAGTGARIALLNRDARGEIEALVRQIEKIETAVEPRFQEHFVNASAMPNSSDPFPTLRSVVDLPDPSFNTGGGEDGTEGGRRRRRRRG</sequence>
<dbReference type="RefSeq" id="WP_271054198.1">
    <property type="nucleotide sequence ID" value="NZ_JAQIIO010000004.1"/>
</dbReference>
<name>A0ABT4W1W1_9RHOB</name>
<dbReference type="Pfam" id="PF17650">
    <property type="entry name" value="RACo_linker"/>
    <property type="match status" value="1"/>
</dbReference>
<feature type="domain" description="RACo-like middle region" evidence="4">
    <location>
        <begin position="223"/>
        <end position="378"/>
    </location>
</feature>
<evidence type="ECO:0000259" key="2">
    <source>
        <dbReference type="Pfam" id="PF14574"/>
    </source>
</evidence>
<evidence type="ECO:0000259" key="4">
    <source>
        <dbReference type="Pfam" id="PF17651"/>
    </source>
</evidence>
<dbReference type="Gene3D" id="3.10.20.880">
    <property type="match status" value="1"/>
</dbReference>
<feature type="region of interest" description="Disordered" evidence="1">
    <location>
        <begin position="646"/>
        <end position="689"/>
    </location>
</feature>
<dbReference type="PANTHER" id="PTHR42895">
    <property type="entry name" value="IRON-SULFUR CLUSTER-BINDING PROTEIN-RELATED"/>
    <property type="match status" value="1"/>
</dbReference>
<dbReference type="InterPro" id="IPR052911">
    <property type="entry name" value="Corrinoid_activation_enz"/>
</dbReference>
<dbReference type="InterPro" id="IPR001041">
    <property type="entry name" value="2Fe-2S_ferredoxin-type"/>
</dbReference>
<evidence type="ECO:0000259" key="3">
    <source>
        <dbReference type="Pfam" id="PF17650"/>
    </source>
</evidence>
<organism evidence="5 6">
    <name type="scientific">Aliiroseovarius salicola</name>
    <dbReference type="NCBI Taxonomy" id="3009082"/>
    <lineage>
        <taxon>Bacteria</taxon>
        <taxon>Pseudomonadati</taxon>
        <taxon>Pseudomonadota</taxon>
        <taxon>Alphaproteobacteria</taxon>
        <taxon>Rhodobacterales</taxon>
        <taxon>Paracoccaceae</taxon>
        <taxon>Aliiroseovarius</taxon>
    </lineage>
</organism>
<dbReference type="InterPro" id="IPR040506">
    <property type="entry name" value="RACo_linker"/>
</dbReference>
<dbReference type="InterPro" id="IPR027980">
    <property type="entry name" value="RACo_C"/>
</dbReference>
<feature type="domain" description="RACo linker region" evidence="3">
    <location>
        <begin position="128"/>
        <end position="219"/>
    </location>
</feature>
<dbReference type="Pfam" id="PF17651">
    <property type="entry name" value="Raco_middle"/>
    <property type="match status" value="1"/>
</dbReference>
<dbReference type="Gene3D" id="3.30.420.480">
    <property type="entry name" value="Domain of unknown function (DUF4445)"/>
    <property type="match status" value="1"/>
</dbReference>
<dbReference type="SUPFAM" id="SSF54292">
    <property type="entry name" value="2Fe-2S ferredoxin-like"/>
    <property type="match status" value="1"/>
</dbReference>
<dbReference type="InterPro" id="IPR042259">
    <property type="entry name" value="Raco-like_middle_sf"/>
</dbReference>
<evidence type="ECO:0000313" key="5">
    <source>
        <dbReference type="EMBL" id="MDA5094499.1"/>
    </source>
</evidence>
<keyword evidence="6" id="KW-1185">Reference proteome</keyword>
<comment type="caution">
    <text evidence="5">The sequence shown here is derived from an EMBL/GenBank/DDBJ whole genome shotgun (WGS) entry which is preliminary data.</text>
</comment>
<dbReference type="Gene3D" id="3.10.20.30">
    <property type="match status" value="1"/>
</dbReference>
<dbReference type="Pfam" id="PF14574">
    <property type="entry name" value="RACo_C_ter"/>
    <property type="match status" value="1"/>
</dbReference>
<proteinExistence type="predicted"/>
<reference evidence="5 6" key="1">
    <citation type="submission" date="2023-01" db="EMBL/GenBank/DDBJ databases">
        <authorList>
            <person name="Yoon J.-W."/>
        </authorList>
    </citation>
    <scope>NUCLEOTIDE SEQUENCE [LARGE SCALE GENOMIC DNA]</scope>
    <source>
        <strain evidence="5 6">KMU-50</strain>
    </source>
</reference>
<dbReference type="InterPro" id="IPR041414">
    <property type="entry name" value="Raco-like_middle"/>
</dbReference>
<evidence type="ECO:0000256" key="1">
    <source>
        <dbReference type="SAM" id="MobiDB-lite"/>
    </source>
</evidence>
<dbReference type="Proteomes" id="UP001528040">
    <property type="component" value="Unassembled WGS sequence"/>
</dbReference>
<dbReference type="InterPro" id="IPR012675">
    <property type="entry name" value="Beta-grasp_dom_sf"/>
</dbReference>
<dbReference type="CDD" id="cd00207">
    <property type="entry name" value="fer2"/>
    <property type="match status" value="1"/>
</dbReference>
<feature type="domain" description="RACo C-terminal" evidence="2">
    <location>
        <begin position="388"/>
        <end position="658"/>
    </location>
</feature>